<dbReference type="Proteomes" id="UP001053296">
    <property type="component" value="Chromosome"/>
</dbReference>
<dbReference type="PRINTS" id="PR01434">
    <property type="entry name" value="NADHDHGNASE5"/>
</dbReference>
<evidence type="ECO:0000313" key="6">
    <source>
        <dbReference type="Proteomes" id="UP001053296"/>
    </source>
</evidence>
<organism evidence="5 6">
    <name type="scientific">Pseudodesulfovibrio sediminis</name>
    <dbReference type="NCBI Taxonomy" id="2810563"/>
    <lineage>
        <taxon>Bacteria</taxon>
        <taxon>Pseudomonadati</taxon>
        <taxon>Thermodesulfobacteriota</taxon>
        <taxon>Desulfovibrionia</taxon>
        <taxon>Desulfovibrionales</taxon>
        <taxon>Desulfovibrionaceae</taxon>
    </lineage>
</organism>
<keyword evidence="3" id="KW-0472">Membrane</keyword>
<sequence length="514" mass="56302">MEGVTIYSKILLPVVITLLVPLFIYLGRKDENRREAVSFIGAFLTFVSVAFMIPHVLDGEVLYFHVTTIMPGITIAFAADGLSMVFALIAPFLWFFVTSYNIGYMRGLNEHAQTRYYICFAVAIFGAIGVALSANVFTMYLFYEVITVFTYPLVYHHEDEEAKIGARKYIVYLMGTSKLFLLPAMVLTYVLVGNLDFNLTDIQHGMFSANVIAAHPRLVTLTYWLFIFGVGKAALMPFHNWLPSAMVAPTPVSALLHAVAVVKAGVFCVCRLVLSAFGTKTAGFLTMSQIFVGTPGTWLGDLSMGLGTAYIAAFTLTVASFIALTKDDIKARLAYSTVAQLSYVIIGVTMLSDMAVQGGVIHIAHHAFSKITLFMAAGAIYVAAHLKKISLMDGLGRRMPLTFGAFAVASLSMIGMPPVCGFVSKWYLINGTLDSHQWPLLVALLLSTALNAGYFVPITYRAFFKAPKPEANIGQYNEPSLTMVIPLLITATISVFLGLYPQIFLNFVKVLGKF</sequence>
<dbReference type="PANTHER" id="PTHR43373">
    <property type="entry name" value="NA(+)/H(+) ANTIPORTER SUBUNIT"/>
    <property type="match status" value="1"/>
</dbReference>
<feature type="transmembrane region" description="Helical" evidence="3">
    <location>
        <begin position="333"/>
        <end position="351"/>
    </location>
</feature>
<feature type="transmembrane region" description="Helical" evidence="3">
    <location>
        <begin position="440"/>
        <end position="460"/>
    </location>
</feature>
<dbReference type="NCBIfam" id="NF006236">
    <property type="entry name" value="PRK08375.1-1"/>
    <property type="match status" value="1"/>
</dbReference>
<evidence type="ECO:0000256" key="1">
    <source>
        <dbReference type="ARBA" id="ARBA00004127"/>
    </source>
</evidence>
<feature type="transmembrane region" description="Helical" evidence="3">
    <location>
        <begin position="6"/>
        <end position="25"/>
    </location>
</feature>
<feature type="transmembrane region" description="Helical" evidence="3">
    <location>
        <begin position="169"/>
        <end position="192"/>
    </location>
</feature>
<evidence type="ECO:0000313" key="5">
    <source>
        <dbReference type="EMBL" id="BCS87606.1"/>
    </source>
</evidence>
<reference evidence="5" key="1">
    <citation type="journal article" date="2022" name="Arch. Microbiol.">
        <title>Pseudodesulfovibrio sediminis sp. nov., a mesophilic and neutrophilic sulfate-reducing bacterium isolated from sediment of a brackish lake.</title>
        <authorList>
            <person name="Takahashi A."/>
            <person name="Kojima H."/>
            <person name="Watanabe M."/>
            <person name="Fukui M."/>
        </authorList>
    </citation>
    <scope>NUCLEOTIDE SEQUENCE</scope>
    <source>
        <strain evidence="5">SF6</strain>
    </source>
</reference>
<gene>
    <name evidence="5" type="ORF">PSDVSF_08480</name>
</gene>
<dbReference type="InterPro" id="IPR001750">
    <property type="entry name" value="ND/Mrp_TM"/>
</dbReference>
<dbReference type="Pfam" id="PF00361">
    <property type="entry name" value="Proton_antipo_M"/>
    <property type="match status" value="1"/>
</dbReference>
<feature type="transmembrane region" description="Helical" evidence="3">
    <location>
        <begin position="481"/>
        <end position="500"/>
    </location>
</feature>
<feature type="domain" description="NADH:quinone oxidoreductase/Mrp antiporter transmembrane" evidence="4">
    <location>
        <begin position="133"/>
        <end position="449"/>
    </location>
</feature>
<keyword evidence="2 3" id="KW-0812">Transmembrane</keyword>
<dbReference type="EMBL" id="AP024485">
    <property type="protein sequence ID" value="BCS87606.1"/>
    <property type="molecule type" value="Genomic_DNA"/>
</dbReference>
<feature type="transmembrane region" description="Helical" evidence="3">
    <location>
        <begin position="69"/>
        <end position="96"/>
    </location>
</feature>
<proteinExistence type="predicted"/>
<dbReference type="InterPro" id="IPR050616">
    <property type="entry name" value="CPA3_Na-H_Antiporter_A"/>
</dbReference>
<feature type="transmembrane region" description="Helical" evidence="3">
    <location>
        <begin position="140"/>
        <end position="157"/>
    </location>
</feature>
<protein>
    <submittedName>
        <fullName evidence="5">Cation:proton antiporter</fullName>
    </submittedName>
</protein>
<accession>A0ABN6ER31</accession>
<evidence type="ECO:0000259" key="4">
    <source>
        <dbReference type="Pfam" id="PF00361"/>
    </source>
</evidence>
<keyword evidence="3" id="KW-1133">Transmembrane helix</keyword>
<name>A0ABN6ER31_9BACT</name>
<feature type="transmembrane region" description="Helical" evidence="3">
    <location>
        <begin position="363"/>
        <end position="384"/>
    </location>
</feature>
<feature type="transmembrane region" description="Helical" evidence="3">
    <location>
        <begin position="37"/>
        <end position="57"/>
    </location>
</feature>
<feature type="transmembrane region" description="Helical" evidence="3">
    <location>
        <begin position="298"/>
        <end position="324"/>
    </location>
</feature>
<feature type="transmembrane region" description="Helical" evidence="3">
    <location>
        <begin position="254"/>
        <end position="278"/>
    </location>
</feature>
<dbReference type="PANTHER" id="PTHR43373:SF1">
    <property type="entry name" value="NA(+)_H(+) ANTIPORTER SUBUNIT A"/>
    <property type="match status" value="1"/>
</dbReference>
<evidence type="ECO:0000256" key="3">
    <source>
        <dbReference type="SAM" id="Phobius"/>
    </source>
</evidence>
<keyword evidence="6" id="KW-1185">Reference proteome</keyword>
<dbReference type="RefSeq" id="WP_229594027.1">
    <property type="nucleotide sequence ID" value="NZ_AP024485.1"/>
</dbReference>
<feature type="transmembrane region" description="Helical" evidence="3">
    <location>
        <begin position="116"/>
        <end position="134"/>
    </location>
</feature>
<comment type="subcellular location">
    <subcellularLocation>
        <location evidence="1">Endomembrane system</location>
        <topology evidence="1">Multi-pass membrane protein</topology>
    </subcellularLocation>
    <subcellularLocation>
        <location evidence="2">Membrane</location>
        <topology evidence="2">Multi-pass membrane protein</topology>
    </subcellularLocation>
</comment>
<evidence type="ECO:0000256" key="2">
    <source>
        <dbReference type="RuleBase" id="RU000320"/>
    </source>
</evidence>
<feature type="transmembrane region" description="Helical" evidence="3">
    <location>
        <begin position="223"/>
        <end position="242"/>
    </location>
</feature>
<feature type="transmembrane region" description="Helical" evidence="3">
    <location>
        <begin position="405"/>
        <end position="428"/>
    </location>
</feature>